<dbReference type="GO" id="GO:0043565">
    <property type="term" value="F:sequence-specific DNA binding"/>
    <property type="evidence" value="ECO:0007669"/>
    <property type="project" value="InterPro"/>
</dbReference>
<proteinExistence type="inferred from homology"/>
<dbReference type="PANTHER" id="PTHR12446">
    <property type="entry name" value="TESMIN/TSO1-RELATED"/>
    <property type="match status" value="1"/>
</dbReference>
<evidence type="ECO:0000256" key="6">
    <source>
        <dbReference type="ARBA" id="ARBA00023242"/>
    </source>
</evidence>
<dbReference type="EMBL" id="BNJQ01000033">
    <property type="protein sequence ID" value="GHP11123.1"/>
    <property type="molecule type" value="Genomic_DNA"/>
</dbReference>
<dbReference type="PROSITE" id="PS51634">
    <property type="entry name" value="CRC"/>
    <property type="match status" value="1"/>
</dbReference>
<feature type="domain" description="WRKY" evidence="8">
    <location>
        <begin position="327"/>
        <end position="394"/>
    </location>
</feature>
<evidence type="ECO:0000256" key="7">
    <source>
        <dbReference type="SAM" id="MobiDB-lite"/>
    </source>
</evidence>
<dbReference type="InterPro" id="IPR005172">
    <property type="entry name" value="CRC"/>
</dbReference>
<keyword evidence="6" id="KW-0539">Nucleus</keyword>
<evidence type="ECO:0000259" key="9">
    <source>
        <dbReference type="PROSITE" id="PS51634"/>
    </source>
</evidence>
<dbReference type="AlphaFoldDB" id="A0A830HWI7"/>
<evidence type="ECO:0008006" key="12">
    <source>
        <dbReference type="Google" id="ProtNLM"/>
    </source>
</evidence>
<evidence type="ECO:0000256" key="3">
    <source>
        <dbReference type="ARBA" id="ARBA00023015"/>
    </source>
</evidence>
<dbReference type="InterPro" id="IPR028307">
    <property type="entry name" value="Lin-54_fam"/>
</dbReference>
<dbReference type="InterPro" id="IPR003657">
    <property type="entry name" value="WRKY_dom"/>
</dbReference>
<evidence type="ECO:0000256" key="5">
    <source>
        <dbReference type="ARBA" id="ARBA00023163"/>
    </source>
</evidence>
<dbReference type="Pfam" id="PF03638">
    <property type="entry name" value="TCR"/>
    <property type="match status" value="2"/>
</dbReference>
<comment type="similarity">
    <text evidence="2">Belongs to the lin-54 family.</text>
</comment>
<dbReference type="SUPFAM" id="SSF118290">
    <property type="entry name" value="WRKY DNA-binding domain"/>
    <property type="match status" value="1"/>
</dbReference>
<feature type="compositionally biased region" description="Pro residues" evidence="7">
    <location>
        <begin position="432"/>
        <end position="446"/>
    </location>
</feature>
<comment type="subcellular location">
    <subcellularLocation>
        <location evidence="1">Nucleus</location>
    </subcellularLocation>
</comment>
<feature type="compositionally biased region" description="Polar residues" evidence="7">
    <location>
        <begin position="305"/>
        <end position="315"/>
    </location>
</feature>
<evidence type="ECO:0000313" key="11">
    <source>
        <dbReference type="Proteomes" id="UP000660262"/>
    </source>
</evidence>
<evidence type="ECO:0000256" key="1">
    <source>
        <dbReference type="ARBA" id="ARBA00004123"/>
    </source>
</evidence>
<keyword evidence="4" id="KW-0238">DNA-binding</keyword>
<comment type="caution">
    <text evidence="10">The sequence shown here is derived from an EMBL/GenBank/DDBJ whole genome shotgun (WGS) entry which is preliminary data.</text>
</comment>
<dbReference type="GO" id="GO:0003700">
    <property type="term" value="F:DNA-binding transcription factor activity"/>
    <property type="evidence" value="ECO:0007669"/>
    <property type="project" value="InterPro"/>
</dbReference>
<evidence type="ECO:0000256" key="2">
    <source>
        <dbReference type="ARBA" id="ARBA00007267"/>
    </source>
</evidence>
<evidence type="ECO:0000256" key="4">
    <source>
        <dbReference type="ARBA" id="ARBA00023125"/>
    </source>
</evidence>
<dbReference type="Proteomes" id="UP000660262">
    <property type="component" value="Unassembled WGS sequence"/>
</dbReference>
<sequence length="587" mass="59967">MAAVTSADVDGAVLKRARLLVASLPSPASLKAAGQNPNTCNTKRAPTGPKRCTCKKSRCLKLYCECFAGGEYCGVACQCVSCMNTVEHKAQVELAKEQVLARTPGAFAPKVVVTGKAGNDGSSDGDGDELAHKRGCRCRRSHCLKKYCECFQSGVKCSKLCKCVECLNGGSNTGGGPDAAAMAAAVRAVAAAKVFATAQSLSGQTTMEYSRQISSATEDAQRLVLCRPPALVLGQPKNAGASPPMFMNADGSKVTDAAGAGTMNFAPTPGPADGETDTPVTCGSQIGFPLLLDAKLLGSHPSLSRLGSMNGSDSVRGSPGGASARGTEGDIGGDGYRWRKYGQKLVGAEGIKRSYYKCVVEGCPARKHVERLAADTGAGVPSVAYDGQHTHPPPAGGRTPSDNPAGGMAGADFRRSAFFGVASPRSANVNLPAPPPPSTPAPPSPIASPRKTTSTKKMPKGIPGPPPLVEAGGDVTCDLHAVEALISLGLAPPSTAKKAAARKLELEDEGAFDDADMGKEVMLNHPLRRGLDFTWARRQQRSVRGRGVAAKSDAGGGDDSAAAAASAPAMAVAAVPASAPAVVSMAV</sequence>
<feature type="region of interest" description="Disordered" evidence="7">
    <location>
        <begin position="427"/>
        <end position="465"/>
    </location>
</feature>
<gene>
    <name evidence="10" type="ORF">PPROV_000985300</name>
</gene>
<dbReference type="Pfam" id="PF03106">
    <property type="entry name" value="WRKY"/>
    <property type="match status" value="1"/>
</dbReference>
<feature type="region of interest" description="Disordered" evidence="7">
    <location>
        <begin position="542"/>
        <end position="563"/>
    </location>
</feature>
<name>A0A830HWI7_9CHLO</name>
<feature type="compositionally biased region" description="Low complexity" evidence="7">
    <location>
        <begin position="545"/>
        <end position="563"/>
    </location>
</feature>
<feature type="region of interest" description="Disordered" evidence="7">
    <location>
        <begin position="380"/>
        <end position="410"/>
    </location>
</feature>
<accession>A0A830HWI7</accession>
<feature type="region of interest" description="Disordered" evidence="7">
    <location>
        <begin position="305"/>
        <end position="335"/>
    </location>
</feature>
<dbReference type="Gene3D" id="2.20.25.80">
    <property type="entry name" value="WRKY domain"/>
    <property type="match status" value="1"/>
</dbReference>
<dbReference type="GO" id="GO:0005634">
    <property type="term" value="C:nucleus"/>
    <property type="evidence" value="ECO:0007669"/>
    <property type="project" value="UniProtKB-SubCell"/>
</dbReference>
<dbReference type="PANTHER" id="PTHR12446:SF34">
    <property type="entry name" value="PROTEIN LIN-54 HOMOLOG"/>
    <property type="match status" value="1"/>
</dbReference>
<keyword evidence="5" id="KW-0804">Transcription</keyword>
<protein>
    <recommendedName>
        <fullName evidence="12">WRKY domain-containing protein</fullName>
    </recommendedName>
</protein>
<dbReference type="InterPro" id="IPR033467">
    <property type="entry name" value="Tesmin/TSO1-like_CXC"/>
</dbReference>
<dbReference type="PROSITE" id="PS50811">
    <property type="entry name" value="WRKY"/>
    <property type="match status" value="1"/>
</dbReference>
<keyword evidence="3" id="KW-0805">Transcription regulation</keyword>
<keyword evidence="11" id="KW-1185">Reference proteome</keyword>
<dbReference type="SMART" id="SM00774">
    <property type="entry name" value="WRKY"/>
    <property type="match status" value="1"/>
</dbReference>
<evidence type="ECO:0000313" key="10">
    <source>
        <dbReference type="EMBL" id="GHP11123.1"/>
    </source>
</evidence>
<dbReference type="SMART" id="SM01114">
    <property type="entry name" value="CXC"/>
    <property type="match status" value="2"/>
</dbReference>
<evidence type="ECO:0000259" key="8">
    <source>
        <dbReference type="PROSITE" id="PS50811"/>
    </source>
</evidence>
<reference evidence="10" key="1">
    <citation type="submission" date="2020-10" db="EMBL/GenBank/DDBJ databases">
        <title>Unveiling of a novel bifunctional photoreceptor, Dualchrome1, isolated from a cosmopolitan green alga.</title>
        <authorList>
            <person name="Suzuki S."/>
            <person name="Kawachi M."/>
        </authorList>
    </citation>
    <scope>NUCLEOTIDE SEQUENCE</scope>
    <source>
        <strain evidence="10">NIES 2893</strain>
    </source>
</reference>
<feature type="domain" description="CRC" evidence="9">
    <location>
        <begin position="48"/>
        <end position="171"/>
    </location>
</feature>
<dbReference type="OrthoDB" id="6283463at2759"/>
<dbReference type="InterPro" id="IPR036576">
    <property type="entry name" value="WRKY_dom_sf"/>
</dbReference>
<organism evidence="10 11">
    <name type="scientific">Pycnococcus provasolii</name>
    <dbReference type="NCBI Taxonomy" id="41880"/>
    <lineage>
        <taxon>Eukaryota</taxon>
        <taxon>Viridiplantae</taxon>
        <taxon>Chlorophyta</taxon>
        <taxon>Pseudoscourfieldiophyceae</taxon>
        <taxon>Pseudoscourfieldiales</taxon>
        <taxon>Pycnococcaceae</taxon>
        <taxon>Pycnococcus</taxon>
    </lineage>
</organism>